<dbReference type="CDD" id="cd09274">
    <property type="entry name" value="RNase_HI_RT_Ty3"/>
    <property type="match status" value="1"/>
</dbReference>
<dbReference type="PANTHER" id="PTHR37984:SF14">
    <property type="entry name" value="RIBONUCLEASE H"/>
    <property type="match status" value="1"/>
</dbReference>
<feature type="compositionally biased region" description="Basic residues" evidence="1">
    <location>
        <begin position="28"/>
        <end position="40"/>
    </location>
</feature>
<sequence>MERITKQIHVDLKTRCVTAVIKKGHIRKACRSSGKPKQRPAQKNVNSLDNQSREYTSDEDDYLGIHSVKNSNQDSIWITPNVHGKEIRMELDTGSAVSVISALDYDKYFQNEKLESANVTLKTYSGELLIPTGYMNVQEYSNVFREGIGCVADIKAHLTLKENASPKFVKARPVPFSVKPQVERELIRLEKEGIISKVDTSEWASPIVPVMKSNGTIRICGDFKTTVNPMLNVDQYPLPRTDEIFATLAGGQKYTKLDLRNAYLHMEVDDESKPLMTINTHKGLYRYNRMLFGIASAPAIWQRTMDQVLNGLDSVQCMLDDMIITGPDDETHLQNLKNVLQRLQNYATVLKPLNQLLEKERIWRWTDDCEKAFKKAKELITSDQVLTHYNPELPVRLACDASPFGLGAVLSHVMPDGSERPISFASRSLTKSEKNYAQIQKEALGIVWGVKKFNTFLYGRKFSLITDHQPLTAIFNPEKSIPVTTAARLQRYAIFLSGFTYNIEYKNTKKHNNADALSRLPMQSDMNINSEDADDLFHVLQIEDLPITSAEIQRETRKEKVLASVLYQAMNGWEITDDSLMKPYFTRRNELTVSHGCLLWGIRSHNSD</sequence>
<dbReference type="EMBL" id="CAJPWZ010000722">
    <property type="protein sequence ID" value="CAG2199626.1"/>
    <property type="molecule type" value="Genomic_DNA"/>
</dbReference>
<feature type="domain" description="Reverse transcriptase" evidence="2">
    <location>
        <begin position="227"/>
        <end position="350"/>
    </location>
</feature>
<dbReference type="InterPro" id="IPR043502">
    <property type="entry name" value="DNA/RNA_pol_sf"/>
</dbReference>
<dbReference type="InterPro" id="IPR041577">
    <property type="entry name" value="RT_RNaseH_2"/>
</dbReference>
<proteinExistence type="predicted"/>
<feature type="compositionally biased region" description="Polar residues" evidence="1">
    <location>
        <begin position="41"/>
        <end position="50"/>
    </location>
</feature>
<dbReference type="CDD" id="cd01647">
    <property type="entry name" value="RT_LTR"/>
    <property type="match status" value="1"/>
</dbReference>
<dbReference type="Pfam" id="PF00078">
    <property type="entry name" value="RVT_1"/>
    <property type="match status" value="1"/>
</dbReference>
<comment type="caution">
    <text evidence="4">The sequence shown here is derived from an EMBL/GenBank/DDBJ whole genome shotgun (WGS) entry which is preliminary data.</text>
</comment>
<evidence type="ECO:0000256" key="1">
    <source>
        <dbReference type="SAM" id="MobiDB-lite"/>
    </source>
</evidence>
<name>A0A8S3QUX1_MYTED</name>
<evidence type="ECO:0000313" key="5">
    <source>
        <dbReference type="Proteomes" id="UP000683360"/>
    </source>
</evidence>
<dbReference type="Proteomes" id="UP000683360">
    <property type="component" value="Unassembled WGS sequence"/>
</dbReference>
<evidence type="ECO:0008006" key="6">
    <source>
        <dbReference type="Google" id="ProtNLM"/>
    </source>
</evidence>
<organism evidence="4 5">
    <name type="scientific">Mytilus edulis</name>
    <name type="common">Blue mussel</name>
    <dbReference type="NCBI Taxonomy" id="6550"/>
    <lineage>
        <taxon>Eukaryota</taxon>
        <taxon>Metazoa</taxon>
        <taxon>Spiralia</taxon>
        <taxon>Lophotrochozoa</taxon>
        <taxon>Mollusca</taxon>
        <taxon>Bivalvia</taxon>
        <taxon>Autobranchia</taxon>
        <taxon>Pteriomorphia</taxon>
        <taxon>Mytilida</taxon>
        <taxon>Mytiloidea</taxon>
        <taxon>Mytilidae</taxon>
        <taxon>Mytilinae</taxon>
        <taxon>Mytilus</taxon>
    </lineage>
</organism>
<evidence type="ECO:0000259" key="2">
    <source>
        <dbReference type="Pfam" id="PF00078"/>
    </source>
</evidence>
<dbReference type="PANTHER" id="PTHR37984">
    <property type="entry name" value="PROTEIN CBG26694"/>
    <property type="match status" value="1"/>
</dbReference>
<keyword evidence="5" id="KW-1185">Reference proteome</keyword>
<dbReference type="InterPro" id="IPR043128">
    <property type="entry name" value="Rev_trsase/Diguanyl_cyclase"/>
</dbReference>
<evidence type="ECO:0000313" key="4">
    <source>
        <dbReference type="EMBL" id="CAG2199626.1"/>
    </source>
</evidence>
<dbReference type="Gene3D" id="3.10.10.10">
    <property type="entry name" value="HIV Type 1 Reverse Transcriptase, subunit A, domain 1"/>
    <property type="match status" value="1"/>
</dbReference>
<reference evidence="4" key="1">
    <citation type="submission" date="2021-03" db="EMBL/GenBank/DDBJ databases">
        <authorList>
            <person name="Bekaert M."/>
        </authorList>
    </citation>
    <scope>NUCLEOTIDE SEQUENCE</scope>
</reference>
<dbReference type="InterPro" id="IPR000477">
    <property type="entry name" value="RT_dom"/>
</dbReference>
<dbReference type="SUPFAM" id="SSF56672">
    <property type="entry name" value="DNA/RNA polymerases"/>
    <property type="match status" value="1"/>
</dbReference>
<feature type="region of interest" description="Disordered" evidence="1">
    <location>
        <begin position="28"/>
        <end position="56"/>
    </location>
</feature>
<dbReference type="Gene3D" id="3.30.70.270">
    <property type="match status" value="1"/>
</dbReference>
<dbReference type="Pfam" id="PF17919">
    <property type="entry name" value="RT_RNaseH_2"/>
    <property type="match status" value="1"/>
</dbReference>
<dbReference type="InterPro" id="IPR050951">
    <property type="entry name" value="Retrovirus_Pol_polyprotein"/>
</dbReference>
<dbReference type="OrthoDB" id="6220944at2759"/>
<feature type="domain" description="Reverse transcriptase/retrotransposon-derived protein RNase H-like" evidence="3">
    <location>
        <begin position="365"/>
        <end position="463"/>
    </location>
</feature>
<protein>
    <recommendedName>
        <fullName evidence="6">Reverse transcriptase domain-containing protein</fullName>
    </recommendedName>
</protein>
<gene>
    <name evidence="4" type="ORF">MEDL_14357</name>
</gene>
<evidence type="ECO:0000259" key="3">
    <source>
        <dbReference type="Pfam" id="PF17919"/>
    </source>
</evidence>
<accession>A0A8S3QUX1</accession>
<dbReference type="AlphaFoldDB" id="A0A8S3QUX1"/>